<name>A0A841MYT0_9FLAO</name>
<dbReference type="Pfam" id="PF24880">
    <property type="entry name" value="DUF7738"/>
    <property type="match status" value="1"/>
</dbReference>
<feature type="domain" description="DUF7738" evidence="1">
    <location>
        <begin position="30"/>
        <end position="159"/>
    </location>
</feature>
<dbReference type="Proteomes" id="UP000589738">
    <property type="component" value="Unassembled WGS sequence"/>
</dbReference>
<proteinExistence type="predicted"/>
<gene>
    <name evidence="2" type="ORF">HNP36_001119</name>
</gene>
<reference evidence="2 3" key="1">
    <citation type="submission" date="2020-08" db="EMBL/GenBank/DDBJ databases">
        <title>Functional genomics of gut bacteria from endangered species of beetles.</title>
        <authorList>
            <person name="Carlos-Shanley C."/>
        </authorList>
    </citation>
    <scope>NUCLEOTIDE SEQUENCE [LARGE SCALE GENOMIC DNA]</scope>
    <source>
        <strain evidence="2 3">S00136</strain>
    </source>
</reference>
<evidence type="ECO:0000313" key="2">
    <source>
        <dbReference type="EMBL" id="MBB6370066.1"/>
    </source>
</evidence>
<dbReference type="RefSeq" id="WP_184159572.1">
    <property type="nucleotide sequence ID" value="NZ_JACHLC010000001.1"/>
</dbReference>
<dbReference type="AlphaFoldDB" id="A0A841MYT0"/>
<sequence length="246" mass="28873">MMKQIIILLLLSSILLQCQTKKEPMPATDFYISEQKITYKGQDLPFGKPVEEWVKIFGKYDRVLPPLGKDGIVRRNYIWDSIGIMIEEHGSDKEVKSIPNFYIFFMNLESPLAKEGVLDFAEGYYMNTDKDSKNYEYPFTIYKKPLNIEGAEVKNGMKILDINQERKSRDLEPISYIDANMNGKVEEEPEEQANGYFSNYGAKNNPQQQRREGEKKNFYHIMFRQTSGEVEYIRIVQDKGQEYFKY</sequence>
<organism evidence="2 3">
    <name type="scientific">Chryseobacterium shigense</name>
    <dbReference type="NCBI Taxonomy" id="297244"/>
    <lineage>
        <taxon>Bacteria</taxon>
        <taxon>Pseudomonadati</taxon>
        <taxon>Bacteroidota</taxon>
        <taxon>Flavobacteriia</taxon>
        <taxon>Flavobacteriales</taxon>
        <taxon>Weeksellaceae</taxon>
        <taxon>Chryseobacterium group</taxon>
        <taxon>Chryseobacterium</taxon>
    </lineage>
</organism>
<dbReference type="EMBL" id="JACHLC010000001">
    <property type="protein sequence ID" value="MBB6370066.1"/>
    <property type="molecule type" value="Genomic_DNA"/>
</dbReference>
<dbReference type="InterPro" id="IPR056640">
    <property type="entry name" value="DUF7738"/>
</dbReference>
<evidence type="ECO:0000313" key="3">
    <source>
        <dbReference type="Proteomes" id="UP000589738"/>
    </source>
</evidence>
<evidence type="ECO:0000259" key="1">
    <source>
        <dbReference type="Pfam" id="PF24880"/>
    </source>
</evidence>
<keyword evidence="3" id="KW-1185">Reference proteome</keyword>
<protein>
    <recommendedName>
        <fullName evidence="1">DUF7738 domain-containing protein</fullName>
    </recommendedName>
</protein>
<accession>A0A841MYT0</accession>
<comment type="caution">
    <text evidence="2">The sequence shown here is derived from an EMBL/GenBank/DDBJ whole genome shotgun (WGS) entry which is preliminary data.</text>
</comment>